<feature type="region of interest" description="Disordered" evidence="2">
    <location>
        <begin position="288"/>
        <end position="330"/>
    </location>
</feature>
<feature type="compositionally biased region" description="Low complexity" evidence="2">
    <location>
        <begin position="125"/>
        <end position="152"/>
    </location>
</feature>
<sequence length="533" mass="55354">MSRAKKEQEAQDAEDAEDYLKAMKKWLREKWHTENGLPLPSPTAAAAGDGDAGGSPGAGPKRRGSVGGRSAGKRKRYAEDDSDADFSMGSDDESNSDSEDGDDDDDSDASEAADEPQPKKRRGRPPGSKTGSAAAKAAAAAAAAKAAASVPSYGGGGGAWASSQPPAAPTGAVPPGAVVSAFHGERAVLVKIKCHGLQATALLRVPKGSSGQSGAAVKAAPPSPRAQIHAPTPRSPPPGKPAFVPVAASPHAPTPYVQGVGERCARNDGKTWRCKMTAIEGASFCAHHRQKGNASPSPAQSPSPAPRPPQTRAEVAAKGVGSDAGPGVASKAPAAFEKHAFGIAREVEREGGAVATRAAPPPGDPDAADDATGDAYFRANAVVYEREHVWTPFPAYERKLLGTTDASFAEGVGKPQAQNAFSSASAEAQRSKDRAAQHADAFERHRDAARGDGVGRARAIREQLKRCAEYVDDVDRDVRLLRDDCENYGREGFEIRKNSQTAAAMMAGGAGGSDYVEYTEKIDRAIILTAKWA</sequence>
<dbReference type="EMBL" id="GG663735">
    <property type="protein sequence ID" value="EEH60459.1"/>
    <property type="molecule type" value="Genomic_DNA"/>
</dbReference>
<evidence type="ECO:0000256" key="1">
    <source>
        <dbReference type="ARBA" id="ARBA00023242"/>
    </source>
</evidence>
<feature type="compositionally biased region" description="Polar residues" evidence="2">
    <location>
        <begin position="418"/>
        <end position="428"/>
    </location>
</feature>
<dbReference type="PROSITE" id="PS51667">
    <property type="entry name" value="WRC"/>
    <property type="match status" value="1"/>
</dbReference>
<feature type="compositionally biased region" description="Low complexity" evidence="2">
    <location>
        <begin position="160"/>
        <end position="172"/>
    </location>
</feature>
<feature type="compositionally biased region" description="Acidic residues" evidence="2">
    <location>
        <begin position="80"/>
        <end position="114"/>
    </location>
</feature>
<feature type="region of interest" description="Disordered" evidence="2">
    <location>
        <begin position="208"/>
        <end position="244"/>
    </location>
</feature>
<proteinExistence type="predicted"/>
<dbReference type="RefSeq" id="XP_003055207.1">
    <property type="nucleotide sequence ID" value="XM_003055161.1"/>
</dbReference>
<protein>
    <submittedName>
        <fullName evidence="4">Predicted protein</fullName>
    </submittedName>
</protein>
<evidence type="ECO:0000259" key="3">
    <source>
        <dbReference type="PROSITE" id="PS51667"/>
    </source>
</evidence>
<dbReference type="KEGG" id="mpp:MICPUCDRAFT_61744"/>
<dbReference type="GeneID" id="9680714"/>
<dbReference type="Proteomes" id="UP000001876">
    <property type="component" value="Unassembled WGS sequence"/>
</dbReference>
<feature type="domain" description="WRC" evidence="3">
    <location>
        <begin position="258"/>
        <end position="304"/>
    </location>
</feature>
<gene>
    <name evidence="4" type="ORF">MICPUCDRAFT_61744</name>
</gene>
<accession>C1MIW9</accession>
<dbReference type="AlphaFoldDB" id="C1MIW9"/>
<reference evidence="4 5" key="1">
    <citation type="journal article" date="2009" name="Science">
        <title>Green evolution and dynamic adaptations revealed by genomes of the marine picoeukaryotes Micromonas.</title>
        <authorList>
            <person name="Worden A.Z."/>
            <person name="Lee J.H."/>
            <person name="Mock T."/>
            <person name="Rouze P."/>
            <person name="Simmons M.P."/>
            <person name="Aerts A.L."/>
            <person name="Allen A.E."/>
            <person name="Cuvelier M.L."/>
            <person name="Derelle E."/>
            <person name="Everett M.V."/>
            <person name="Foulon E."/>
            <person name="Grimwood J."/>
            <person name="Gundlach H."/>
            <person name="Henrissat B."/>
            <person name="Napoli C."/>
            <person name="McDonald S.M."/>
            <person name="Parker M.S."/>
            <person name="Rombauts S."/>
            <person name="Salamov A."/>
            <person name="Von Dassow P."/>
            <person name="Badger J.H."/>
            <person name="Coutinho P.M."/>
            <person name="Demir E."/>
            <person name="Dubchak I."/>
            <person name="Gentemann C."/>
            <person name="Eikrem W."/>
            <person name="Gready J.E."/>
            <person name="John U."/>
            <person name="Lanier W."/>
            <person name="Lindquist E.A."/>
            <person name="Lucas S."/>
            <person name="Mayer K.F."/>
            <person name="Moreau H."/>
            <person name="Not F."/>
            <person name="Otillar R."/>
            <person name="Panaud O."/>
            <person name="Pangilinan J."/>
            <person name="Paulsen I."/>
            <person name="Piegu B."/>
            <person name="Poliakov A."/>
            <person name="Robbens S."/>
            <person name="Schmutz J."/>
            <person name="Toulza E."/>
            <person name="Wyss T."/>
            <person name="Zelensky A."/>
            <person name="Zhou K."/>
            <person name="Armbrust E.V."/>
            <person name="Bhattacharya D."/>
            <person name="Goodenough U.W."/>
            <person name="Van de Peer Y."/>
            <person name="Grigoriev I.V."/>
        </authorList>
    </citation>
    <scope>NUCLEOTIDE SEQUENCE [LARGE SCALE GENOMIC DNA]</scope>
    <source>
        <strain evidence="4 5">CCMP1545</strain>
    </source>
</reference>
<evidence type="ECO:0000313" key="5">
    <source>
        <dbReference type="Proteomes" id="UP000001876"/>
    </source>
</evidence>
<organism evidence="5">
    <name type="scientific">Micromonas pusilla (strain CCMP1545)</name>
    <name type="common">Picoplanktonic green alga</name>
    <dbReference type="NCBI Taxonomy" id="564608"/>
    <lineage>
        <taxon>Eukaryota</taxon>
        <taxon>Viridiplantae</taxon>
        <taxon>Chlorophyta</taxon>
        <taxon>Mamiellophyceae</taxon>
        <taxon>Mamiellales</taxon>
        <taxon>Mamiellaceae</taxon>
        <taxon>Micromonas</taxon>
    </lineage>
</organism>
<dbReference type="InterPro" id="IPR014977">
    <property type="entry name" value="WRC_dom"/>
</dbReference>
<dbReference type="OMA" id="FRECARI"/>
<evidence type="ECO:0000256" key="2">
    <source>
        <dbReference type="SAM" id="MobiDB-lite"/>
    </source>
</evidence>
<keyword evidence="5" id="KW-1185">Reference proteome</keyword>
<feature type="compositionally biased region" description="Basic and acidic residues" evidence="2">
    <location>
        <begin position="429"/>
        <end position="438"/>
    </location>
</feature>
<evidence type="ECO:0000313" key="4">
    <source>
        <dbReference type="EMBL" id="EEH60459.1"/>
    </source>
</evidence>
<name>C1MIW9_MICPC</name>
<dbReference type="Pfam" id="PF08879">
    <property type="entry name" value="WRC"/>
    <property type="match status" value="1"/>
</dbReference>
<feature type="region of interest" description="Disordered" evidence="2">
    <location>
        <begin position="418"/>
        <end position="438"/>
    </location>
</feature>
<feature type="compositionally biased region" description="Pro residues" evidence="2">
    <location>
        <begin position="299"/>
        <end position="309"/>
    </location>
</feature>
<keyword evidence="1" id="KW-0539">Nucleus</keyword>
<feature type="region of interest" description="Disordered" evidence="2">
    <location>
        <begin position="33"/>
        <end position="172"/>
    </location>
</feature>